<dbReference type="EMBL" id="CAMAPE010000045">
    <property type="protein sequence ID" value="CAH9103778.1"/>
    <property type="molecule type" value="Genomic_DNA"/>
</dbReference>
<gene>
    <name evidence="2" type="ORF">CEURO_LOCUS16268</name>
    <name evidence="1" type="ORF">CEURO_LOCUS1851</name>
</gene>
<dbReference type="Proteomes" id="UP001152484">
    <property type="component" value="Unassembled WGS sequence"/>
</dbReference>
<feature type="non-terminal residue" evidence="1">
    <location>
        <position position="90"/>
    </location>
</feature>
<dbReference type="InterPro" id="IPR015943">
    <property type="entry name" value="WD40/YVTN_repeat-like_dom_sf"/>
</dbReference>
<name>A0A9P0YJY8_CUSEU</name>
<evidence type="ECO:0000313" key="2">
    <source>
        <dbReference type="EMBL" id="CAH9103778.1"/>
    </source>
</evidence>
<dbReference type="Gene3D" id="2.130.10.10">
    <property type="entry name" value="YVTN repeat-like/Quinoprotein amine dehydrogenase"/>
    <property type="match status" value="1"/>
</dbReference>
<dbReference type="SUPFAM" id="SSF50978">
    <property type="entry name" value="WD40 repeat-like"/>
    <property type="match status" value="1"/>
</dbReference>
<dbReference type="AlphaFoldDB" id="A0A9P0YJY8"/>
<dbReference type="PANTHER" id="PTHR19855">
    <property type="entry name" value="WD40 REPEAT PROTEIN 12, 37"/>
    <property type="match status" value="1"/>
</dbReference>
<sequence length="90" mass="10031">MSLEEFLLAKNISTEKILDIEYIKAVVPRREEEPSVHDDWVSAVDGSNPKFILTGCYDGLGRLWKAARYCSHILEGHATAVTAVCVVKPK</sequence>
<dbReference type="InterPro" id="IPR036322">
    <property type="entry name" value="WD40_repeat_dom_sf"/>
</dbReference>
<dbReference type="OrthoDB" id="10251381at2759"/>
<evidence type="ECO:0000313" key="3">
    <source>
        <dbReference type="Proteomes" id="UP001152484"/>
    </source>
</evidence>
<evidence type="ECO:0000313" key="1">
    <source>
        <dbReference type="EMBL" id="CAH9062114.1"/>
    </source>
</evidence>
<reference evidence="1" key="1">
    <citation type="submission" date="2022-07" db="EMBL/GenBank/DDBJ databases">
        <authorList>
            <person name="Macas J."/>
            <person name="Novak P."/>
            <person name="Neumann P."/>
        </authorList>
    </citation>
    <scope>NUCLEOTIDE SEQUENCE</scope>
</reference>
<organism evidence="1 3">
    <name type="scientific">Cuscuta europaea</name>
    <name type="common">European dodder</name>
    <dbReference type="NCBI Taxonomy" id="41803"/>
    <lineage>
        <taxon>Eukaryota</taxon>
        <taxon>Viridiplantae</taxon>
        <taxon>Streptophyta</taxon>
        <taxon>Embryophyta</taxon>
        <taxon>Tracheophyta</taxon>
        <taxon>Spermatophyta</taxon>
        <taxon>Magnoliopsida</taxon>
        <taxon>eudicotyledons</taxon>
        <taxon>Gunneridae</taxon>
        <taxon>Pentapetalae</taxon>
        <taxon>asterids</taxon>
        <taxon>lamiids</taxon>
        <taxon>Solanales</taxon>
        <taxon>Convolvulaceae</taxon>
        <taxon>Cuscuteae</taxon>
        <taxon>Cuscuta</taxon>
        <taxon>Cuscuta subgen. Cuscuta</taxon>
    </lineage>
</organism>
<protein>
    <submittedName>
        <fullName evidence="1">Uncharacterized protein</fullName>
    </submittedName>
</protein>
<accession>A0A9P0YJY8</accession>
<proteinExistence type="predicted"/>
<dbReference type="PANTHER" id="PTHR19855:SF11">
    <property type="entry name" value="RIBOSOME BIOGENESIS PROTEIN WDR12"/>
    <property type="match status" value="1"/>
</dbReference>
<dbReference type="EMBL" id="CAMAPE010000004">
    <property type="protein sequence ID" value="CAH9062114.1"/>
    <property type="molecule type" value="Genomic_DNA"/>
</dbReference>
<comment type="caution">
    <text evidence="1">The sequence shown here is derived from an EMBL/GenBank/DDBJ whole genome shotgun (WGS) entry which is preliminary data.</text>
</comment>
<keyword evidence="3" id="KW-1185">Reference proteome</keyword>